<dbReference type="EC" id="2.4.1.257" evidence="10"/>
<evidence type="ECO:0000256" key="7">
    <source>
        <dbReference type="ARBA" id="ARBA00023136"/>
    </source>
</evidence>
<dbReference type="AlphaFoldDB" id="T1GMC3"/>
<evidence type="ECO:0000256" key="10">
    <source>
        <dbReference type="RuleBase" id="RU367136"/>
    </source>
</evidence>
<dbReference type="HOGENOM" id="CLU_030619_1_0_1"/>
<dbReference type="InterPro" id="IPR028098">
    <property type="entry name" value="Glyco_trans_4-like_N"/>
</dbReference>
<dbReference type="GO" id="GO:0004378">
    <property type="term" value="F:GDP-Man:Man(1)GlcNAc(2)-PP-Dol alpha-1,3-mannosyltransferase activity"/>
    <property type="evidence" value="ECO:0007669"/>
    <property type="project" value="UniProtKB-UniRule"/>
</dbReference>
<dbReference type="InterPro" id="IPR001296">
    <property type="entry name" value="Glyco_trans_1"/>
</dbReference>
<dbReference type="STRING" id="36166.T1GMC3"/>
<dbReference type="PANTHER" id="PTHR45918:SF1">
    <property type="entry name" value="ALPHA-1,3_1,6-MANNOSYLTRANSFERASE ALG2"/>
    <property type="match status" value="1"/>
</dbReference>
<dbReference type="OMA" id="AMYMKCP"/>
<keyword evidence="14" id="KW-1185">Reference proteome</keyword>
<keyword evidence="2 10" id="KW-0328">Glycosyltransferase</keyword>
<protein>
    <recommendedName>
        <fullName evidence="10">Alpha-1,3/1,6-mannosyltransferase ALG2</fullName>
        <ecNumber evidence="10">2.4.1.132</ecNumber>
        <ecNumber evidence="10">2.4.1.257</ecNumber>
    </recommendedName>
    <alternativeName>
        <fullName evidence="10">GDP-Man:Man(1)GlcNAc(2)-PP-Dol alpha-1,3-mannosyltransferase</fullName>
    </alternativeName>
</protein>
<dbReference type="Proteomes" id="UP000015102">
    <property type="component" value="Unassembled WGS sequence"/>
</dbReference>
<reference evidence="13" key="2">
    <citation type="submission" date="2015-06" db="UniProtKB">
        <authorList>
            <consortium name="EnsemblMetazoa"/>
        </authorList>
    </citation>
    <scope>IDENTIFICATION</scope>
</reference>
<evidence type="ECO:0000313" key="14">
    <source>
        <dbReference type="Proteomes" id="UP000015102"/>
    </source>
</evidence>
<comment type="catalytic activity">
    <reaction evidence="8 10">
        <text>a beta-D-Man-(1-&gt;4)-beta-D-GlcNAc-(1-&gt;4)-alpha-D-GlcNAc-diphospho-di-trans,poly-cis-dolichol + GDP-alpha-D-mannose = an alpha-D-Man-(1-&gt;3)-beta-D-Man-(1-&gt;4)-beta-D-GlcNAc-(1-&gt;4)-alpha-D-GlcNAc-diphospho-di-trans,poly-cis-dolichol + GDP + H(+)</text>
        <dbReference type="Rhea" id="RHEA:29515"/>
        <dbReference type="Rhea" id="RHEA-COMP:19511"/>
        <dbReference type="Rhea" id="RHEA-COMP:19513"/>
        <dbReference type="ChEBI" id="CHEBI:15378"/>
        <dbReference type="ChEBI" id="CHEBI:57527"/>
        <dbReference type="ChEBI" id="CHEBI:58189"/>
        <dbReference type="ChEBI" id="CHEBI:58472"/>
        <dbReference type="ChEBI" id="CHEBI:132510"/>
        <dbReference type="EC" id="2.4.1.132"/>
    </reaction>
    <physiologicalReaction direction="left-to-right" evidence="8 10">
        <dbReference type="Rhea" id="RHEA:29516"/>
    </physiologicalReaction>
</comment>
<dbReference type="Gene3D" id="3.40.50.2000">
    <property type="entry name" value="Glycogen Phosphorylase B"/>
    <property type="match status" value="2"/>
</dbReference>
<dbReference type="InterPro" id="IPR027054">
    <property type="entry name" value="ALG2"/>
</dbReference>
<keyword evidence="4" id="KW-0812">Transmembrane</keyword>
<dbReference type="EnsemblMetazoa" id="MESCA004693-RA">
    <property type="protein sequence ID" value="MESCA004693-PA"/>
    <property type="gene ID" value="MESCA004693"/>
</dbReference>
<evidence type="ECO:0000256" key="3">
    <source>
        <dbReference type="ARBA" id="ARBA00022679"/>
    </source>
</evidence>
<dbReference type="Pfam" id="PF00534">
    <property type="entry name" value="Glycos_transf_1"/>
    <property type="match status" value="1"/>
</dbReference>
<evidence type="ECO:0000256" key="1">
    <source>
        <dbReference type="ARBA" id="ARBA00004922"/>
    </source>
</evidence>
<comment type="catalytic activity">
    <reaction evidence="9 10">
        <text>an alpha-D-Man-(1-&gt;3)-beta-D-Man-(1-&gt;4)-beta-D-GlcNAc-(1-&gt;4)-alpha-D-GlcNAc-diphospho-di-trans,poly-cis-dolichol + GDP-alpha-D-mannose = an alpha-D-Man-(1-&gt;3)-[alpha-D-Man-(1-&gt;6)]-beta-D-Man-(1-&gt;4)-beta-D-GlcNAc-(1-&gt;4)-alpha-D-GlcNAc-diphospho-di-trans,poly-cis-dolichol + GDP + H(+)</text>
        <dbReference type="Rhea" id="RHEA:29519"/>
        <dbReference type="Rhea" id="RHEA-COMP:19513"/>
        <dbReference type="Rhea" id="RHEA-COMP:19515"/>
        <dbReference type="ChEBI" id="CHEBI:15378"/>
        <dbReference type="ChEBI" id="CHEBI:57527"/>
        <dbReference type="ChEBI" id="CHEBI:58189"/>
        <dbReference type="ChEBI" id="CHEBI:132510"/>
        <dbReference type="ChEBI" id="CHEBI:132511"/>
        <dbReference type="EC" id="2.4.1.257"/>
    </reaction>
    <physiologicalReaction direction="left-to-right" evidence="9 10">
        <dbReference type="Rhea" id="RHEA:29520"/>
    </physiologicalReaction>
</comment>
<dbReference type="PANTHER" id="PTHR45918">
    <property type="entry name" value="ALPHA-1,3/1,6-MANNOSYLTRANSFERASE ALG2"/>
    <property type="match status" value="1"/>
</dbReference>
<evidence type="ECO:0000313" key="13">
    <source>
        <dbReference type="EnsemblMetazoa" id="MESCA004693-PA"/>
    </source>
</evidence>
<dbReference type="CDD" id="cd03805">
    <property type="entry name" value="GT4_ALG2-like"/>
    <property type="match status" value="1"/>
</dbReference>
<dbReference type="GO" id="GO:0005789">
    <property type="term" value="C:endoplasmic reticulum membrane"/>
    <property type="evidence" value="ECO:0007669"/>
    <property type="project" value="UniProtKB-SubCell"/>
</dbReference>
<evidence type="ECO:0000256" key="5">
    <source>
        <dbReference type="ARBA" id="ARBA00022824"/>
    </source>
</evidence>
<dbReference type="GO" id="GO:0102704">
    <property type="term" value="F:GDP-Man:Man(2)GlcNAc(2)-PP-Dol alpha-1,6-mannosyltransferase activity"/>
    <property type="evidence" value="ECO:0007669"/>
    <property type="project" value="UniProtKB-UniRule"/>
</dbReference>
<dbReference type="UniPathway" id="UPA00378"/>
<feature type="domain" description="Glycosyl transferase family 1" evidence="11">
    <location>
        <begin position="202"/>
        <end position="377"/>
    </location>
</feature>
<name>T1GMC3_MEGSC</name>
<comment type="pathway">
    <text evidence="1 10">Protein modification; protein glycosylation.</text>
</comment>
<reference evidence="14" key="1">
    <citation type="submission" date="2013-02" db="EMBL/GenBank/DDBJ databases">
        <authorList>
            <person name="Hughes D."/>
        </authorList>
    </citation>
    <scope>NUCLEOTIDE SEQUENCE</scope>
    <source>
        <strain>Durham</strain>
        <strain evidence="14">NC isolate 2 -- Noor lab</strain>
    </source>
</reference>
<evidence type="ECO:0000256" key="6">
    <source>
        <dbReference type="ARBA" id="ARBA00022989"/>
    </source>
</evidence>
<accession>T1GMC3</accession>
<sequence length="400" mass="45903">MVRVLFIHPDLGIGGAERLVVDAALALRSKGHSVSFLTNHHDVNHCFEETRNGLFEVKTVGDWLPRSIFGRFYAFCAYFRMVYAAFYASFVISREEKIDVIFSDSISVAIPILKLAKHSPKILFYCHFPDQLLSAKGGFWKQLYRAPLNFFEEYTTGKADRVFVNSKFTLRTFLQTFSRLKTVPCVLYPSLNTAFFDSKAAIQTKENVLLGISQKHSYERKKNHGLAIEALQKLKTTLPRKDWEKCFLVVVGGYDTRVLENVEYHEELQMLAKQLDVLENVIFLRSLSDEGKIDLLKRINCLLYTPENEHFGIVPLEAMYMEKPVIALNSGGPTETVVNESTGFLVENDVSEFSKAMLKLFNDPALCERMAKKGKERALKFFSFQFFTERLHEIIQEIVK</sequence>
<dbReference type="EMBL" id="CAQQ02196556">
    <property type="status" value="NOT_ANNOTATED_CDS"/>
    <property type="molecule type" value="Genomic_DNA"/>
</dbReference>
<keyword evidence="5" id="KW-0256">Endoplasmic reticulum</keyword>
<evidence type="ECO:0000256" key="9">
    <source>
        <dbReference type="ARBA" id="ARBA00045104"/>
    </source>
</evidence>
<evidence type="ECO:0000256" key="8">
    <source>
        <dbReference type="ARBA" id="ARBA00045103"/>
    </source>
</evidence>
<dbReference type="EC" id="2.4.1.132" evidence="10"/>
<organism evidence="13 14">
    <name type="scientific">Megaselia scalaris</name>
    <name type="common">Humpbacked fly</name>
    <name type="synonym">Phora scalaris</name>
    <dbReference type="NCBI Taxonomy" id="36166"/>
    <lineage>
        <taxon>Eukaryota</taxon>
        <taxon>Metazoa</taxon>
        <taxon>Ecdysozoa</taxon>
        <taxon>Arthropoda</taxon>
        <taxon>Hexapoda</taxon>
        <taxon>Insecta</taxon>
        <taxon>Pterygota</taxon>
        <taxon>Neoptera</taxon>
        <taxon>Endopterygota</taxon>
        <taxon>Diptera</taxon>
        <taxon>Brachycera</taxon>
        <taxon>Muscomorpha</taxon>
        <taxon>Platypezoidea</taxon>
        <taxon>Phoridae</taxon>
        <taxon>Megaseliini</taxon>
        <taxon>Megaselia</taxon>
    </lineage>
</organism>
<comment type="subcellular location">
    <subcellularLocation>
        <location evidence="10">Endoplasmic reticulum membrane</location>
        <topology evidence="10">Single-pass membrane protein</topology>
    </subcellularLocation>
</comment>
<proteinExistence type="inferred from homology"/>
<evidence type="ECO:0000256" key="4">
    <source>
        <dbReference type="ARBA" id="ARBA00022692"/>
    </source>
</evidence>
<evidence type="ECO:0000259" key="12">
    <source>
        <dbReference type="Pfam" id="PF13439"/>
    </source>
</evidence>
<comment type="function">
    <text evidence="10">Mannosylates Man(2)GlcNAc(2)-dolichol diphosphate and Man(1)GlcNAc(2)-dolichol diphosphate to form Man(3)GlcNAc(2)-dolichol diphosphate.</text>
</comment>
<feature type="domain" description="Glycosyltransferase subfamily 4-like N-terminal" evidence="12">
    <location>
        <begin position="13"/>
        <end position="177"/>
    </location>
</feature>
<evidence type="ECO:0000256" key="2">
    <source>
        <dbReference type="ARBA" id="ARBA00022676"/>
    </source>
</evidence>
<keyword evidence="7" id="KW-0472">Membrane</keyword>
<comment type="similarity">
    <text evidence="10">Belongs to the glycosyltransferase group 1 family.</text>
</comment>
<dbReference type="SUPFAM" id="SSF53756">
    <property type="entry name" value="UDP-Glycosyltransferase/glycogen phosphorylase"/>
    <property type="match status" value="1"/>
</dbReference>
<dbReference type="FunFam" id="3.40.50.2000:FF:000210">
    <property type="entry name" value="Alpha-1,3/1,6-mannosyltransferase ALG2"/>
    <property type="match status" value="1"/>
</dbReference>
<dbReference type="Pfam" id="PF13439">
    <property type="entry name" value="Glyco_transf_4"/>
    <property type="match status" value="1"/>
</dbReference>
<evidence type="ECO:0000259" key="11">
    <source>
        <dbReference type="Pfam" id="PF00534"/>
    </source>
</evidence>
<keyword evidence="6" id="KW-1133">Transmembrane helix</keyword>
<keyword evidence="3 10" id="KW-0808">Transferase</keyword>